<protein>
    <recommendedName>
        <fullName evidence="1">Apple domain-containing protein</fullName>
    </recommendedName>
</protein>
<sequence>MYSTTIIIFFIYCMVVSNTRSVIVYRNAYFDPIDTNYMLSDLSSISSDNICLCRCYENPFCFTANYFGNNQQCILFFAQLNQSQLRLVPINTNTSVYSFENRTVENLTLFERTNETIFEIWNTTAGGDSLSAIPSFYTGSYWPTQPAENLFDGNLTTDYTNHGMCNYTYYDVSCGEKTGFYLTMYNKSMSLVAFYLGTNNYDSMRDPLSVTIEGSNLYESELTFGSSWTLIYEDSSGLIIDPGR</sequence>
<dbReference type="EMBL" id="CAJOAY010007605">
    <property type="protein sequence ID" value="CAF4169944.1"/>
    <property type="molecule type" value="Genomic_DNA"/>
</dbReference>
<gene>
    <name evidence="3" type="ORF">OKA104_LOCUS39277</name>
    <name evidence="2" type="ORF">VCS650_LOCUS33082</name>
</gene>
<dbReference type="AlphaFoldDB" id="A0A819Z7V9"/>
<proteinExistence type="predicted"/>
<evidence type="ECO:0000313" key="3">
    <source>
        <dbReference type="EMBL" id="CAF4169944.1"/>
    </source>
</evidence>
<dbReference type="Proteomes" id="UP000663881">
    <property type="component" value="Unassembled WGS sequence"/>
</dbReference>
<reference evidence="3" key="1">
    <citation type="submission" date="2021-02" db="EMBL/GenBank/DDBJ databases">
        <authorList>
            <person name="Nowell W R."/>
        </authorList>
    </citation>
    <scope>NUCLEOTIDE SEQUENCE</scope>
</reference>
<feature type="domain" description="Apple" evidence="1">
    <location>
        <begin position="42"/>
        <end position="97"/>
    </location>
</feature>
<evidence type="ECO:0000313" key="4">
    <source>
        <dbReference type="Proteomes" id="UP000663881"/>
    </source>
</evidence>
<dbReference type="EMBL" id="CAJNON010000627">
    <property type="protein sequence ID" value="CAF1338371.1"/>
    <property type="molecule type" value="Genomic_DNA"/>
</dbReference>
<dbReference type="Pfam" id="PF00024">
    <property type="entry name" value="PAN_1"/>
    <property type="match status" value="1"/>
</dbReference>
<accession>A0A819Z7V9</accession>
<dbReference type="Proteomes" id="UP000663891">
    <property type="component" value="Unassembled WGS sequence"/>
</dbReference>
<dbReference type="InterPro" id="IPR003609">
    <property type="entry name" value="Pan_app"/>
</dbReference>
<evidence type="ECO:0000259" key="1">
    <source>
        <dbReference type="Pfam" id="PF00024"/>
    </source>
</evidence>
<name>A0A819Z7V9_9BILA</name>
<organism evidence="3 4">
    <name type="scientific">Adineta steineri</name>
    <dbReference type="NCBI Taxonomy" id="433720"/>
    <lineage>
        <taxon>Eukaryota</taxon>
        <taxon>Metazoa</taxon>
        <taxon>Spiralia</taxon>
        <taxon>Gnathifera</taxon>
        <taxon>Rotifera</taxon>
        <taxon>Eurotatoria</taxon>
        <taxon>Bdelloidea</taxon>
        <taxon>Adinetida</taxon>
        <taxon>Adinetidae</taxon>
        <taxon>Adineta</taxon>
    </lineage>
</organism>
<evidence type="ECO:0000313" key="2">
    <source>
        <dbReference type="EMBL" id="CAF1338371.1"/>
    </source>
</evidence>
<dbReference type="OrthoDB" id="10050693at2759"/>
<comment type="caution">
    <text evidence="3">The sequence shown here is derived from an EMBL/GenBank/DDBJ whole genome shotgun (WGS) entry which is preliminary data.</text>
</comment>